<dbReference type="InterPro" id="IPR056086">
    <property type="entry name" value="DUF7669"/>
</dbReference>
<keyword evidence="3" id="KW-1185">Reference proteome</keyword>
<dbReference type="OrthoDB" id="9802640at2"/>
<evidence type="ECO:0000259" key="1">
    <source>
        <dbReference type="Pfam" id="PF24706"/>
    </source>
</evidence>
<evidence type="ECO:0000313" key="2">
    <source>
        <dbReference type="EMBL" id="SDK53216.1"/>
    </source>
</evidence>
<name>A0A1G9CNQ9_9PROT</name>
<evidence type="ECO:0000313" key="3">
    <source>
        <dbReference type="Proteomes" id="UP000198629"/>
    </source>
</evidence>
<dbReference type="EMBL" id="FNFX01000003">
    <property type="protein sequence ID" value="SDK53216.1"/>
    <property type="molecule type" value="Genomic_DNA"/>
</dbReference>
<feature type="domain" description="DUF7669" evidence="1">
    <location>
        <begin position="7"/>
        <end position="84"/>
    </location>
</feature>
<protein>
    <recommendedName>
        <fullName evidence="1">DUF7669 domain-containing protein</fullName>
    </recommendedName>
</protein>
<reference evidence="3" key="1">
    <citation type="submission" date="2016-10" db="EMBL/GenBank/DDBJ databases">
        <authorList>
            <person name="Varghese N."/>
            <person name="Submissions S."/>
        </authorList>
    </citation>
    <scope>NUCLEOTIDE SEQUENCE [LARGE SCALE GENOMIC DNA]</scope>
    <source>
        <strain evidence="3">CBMB127</strain>
    </source>
</reference>
<gene>
    <name evidence="2" type="ORF">SAMN05192566_1549</name>
</gene>
<dbReference type="STRING" id="492660.SAMN05192566_1549"/>
<dbReference type="AlphaFoldDB" id="A0A1G9CNQ9"/>
<dbReference type="Pfam" id="PF24706">
    <property type="entry name" value="DUF7669"/>
    <property type="match status" value="1"/>
</dbReference>
<sequence length="427" mass="48991">MAIYAKPVRVLIKEMIADLAPTLRDSFDREEALAWFKIRYPKIKAGTISAHLVRFSINAPSRLHHNPKSDEDVLYQIDKSRFRLFNPSIDGKPFLSKIDEEENLFSWNKYELSTALDAYIEMINLEAAQLPYSKLSFYRRVAEKLGRSVKSIEYRMQNISAVLDEMNKPWITGLKPAGNVGTKVKAQIVALIKKKESQTNKKDKISYKEKLPSMRNWLIKIAKQQSVVTYSQMREVFGVDRFSLRHAMDFLGHQAAEMNEPIITALIVSKETGLCSSGFAKEFGVSDDESERKALYSYWRENFEEPSNNEAETNEIEIKAARFVTVEARPDQAAFRRRVFLACNGKCVVSGCDVVKALDAAHKQDRDWRLGHNTSNDGYLLRKDLHALYDNRLMVITESGEIQFDQSVLSHYQEFMGKKIIRANDPI</sequence>
<organism evidence="2 3">
    <name type="scientific">Methylophilus rhizosphaerae</name>
    <dbReference type="NCBI Taxonomy" id="492660"/>
    <lineage>
        <taxon>Bacteria</taxon>
        <taxon>Pseudomonadati</taxon>
        <taxon>Pseudomonadota</taxon>
        <taxon>Betaproteobacteria</taxon>
        <taxon>Nitrosomonadales</taxon>
        <taxon>Methylophilaceae</taxon>
        <taxon>Methylophilus</taxon>
    </lineage>
</organism>
<dbReference type="Proteomes" id="UP000198629">
    <property type="component" value="Unassembled WGS sequence"/>
</dbReference>
<accession>A0A1G9CNQ9</accession>
<proteinExistence type="predicted"/>
<dbReference type="RefSeq" id="WP_091471578.1">
    <property type="nucleotide sequence ID" value="NZ_FNFX01000003.1"/>
</dbReference>